<dbReference type="RefSeq" id="WP_213004729.1">
    <property type="nucleotide sequence ID" value="NZ_BOQN01000006.1"/>
</dbReference>
<dbReference type="Proteomes" id="UP000677082">
    <property type="component" value="Unassembled WGS sequence"/>
</dbReference>
<proteinExistence type="predicted"/>
<organism evidence="1 2">
    <name type="scientific">Paractinoplanes toevensis</name>
    <dbReference type="NCBI Taxonomy" id="571911"/>
    <lineage>
        <taxon>Bacteria</taxon>
        <taxon>Bacillati</taxon>
        <taxon>Actinomycetota</taxon>
        <taxon>Actinomycetes</taxon>
        <taxon>Micromonosporales</taxon>
        <taxon>Micromonosporaceae</taxon>
        <taxon>Paractinoplanes</taxon>
    </lineage>
</organism>
<name>A0A919W7B5_9ACTN</name>
<dbReference type="EMBL" id="BOQN01000006">
    <property type="protein sequence ID" value="GIM88746.1"/>
    <property type="molecule type" value="Genomic_DNA"/>
</dbReference>
<gene>
    <name evidence="1" type="ORF">Ato02nite_005390</name>
</gene>
<protein>
    <submittedName>
        <fullName evidence="1">Uncharacterized protein</fullName>
    </submittedName>
</protein>
<evidence type="ECO:0000313" key="2">
    <source>
        <dbReference type="Proteomes" id="UP000677082"/>
    </source>
</evidence>
<accession>A0A919W7B5</accession>
<evidence type="ECO:0000313" key="1">
    <source>
        <dbReference type="EMBL" id="GIM88746.1"/>
    </source>
</evidence>
<reference evidence="1 2" key="1">
    <citation type="submission" date="2021-03" db="EMBL/GenBank/DDBJ databases">
        <title>Whole genome shotgun sequence of Actinoplanes toevensis NBRC 105298.</title>
        <authorList>
            <person name="Komaki H."/>
            <person name="Tamura T."/>
        </authorList>
    </citation>
    <scope>NUCLEOTIDE SEQUENCE [LARGE SCALE GENOMIC DNA]</scope>
    <source>
        <strain evidence="1 2">NBRC 105298</strain>
    </source>
</reference>
<dbReference type="AlphaFoldDB" id="A0A919W7B5"/>
<keyword evidence="2" id="KW-1185">Reference proteome</keyword>
<comment type="caution">
    <text evidence="1">The sequence shown here is derived from an EMBL/GenBank/DDBJ whole genome shotgun (WGS) entry which is preliminary data.</text>
</comment>
<sequence length="84" mass="9052">MRDPCPTCSGPSRETTGMVCETCGTSYRNGSSIPYPRLPDPVALHVCLTCGSAVPLKGIGFHDDWHVNISRAAIEALSRQTQHP</sequence>